<sequence length="66" mass="7722">MKIDKKHYKMSLLLKNIENNPALKHHHEMMLILKNMGIKTNPIQQVDFTNKNITELSNMNINPLVP</sequence>
<organism evidence="1">
    <name type="scientific">Myoviridae sp. ctEg02</name>
    <dbReference type="NCBI Taxonomy" id="2825061"/>
    <lineage>
        <taxon>Viruses</taxon>
        <taxon>Duplodnaviria</taxon>
        <taxon>Heunggongvirae</taxon>
        <taxon>Uroviricota</taxon>
        <taxon>Caudoviricetes</taxon>
    </lineage>
</organism>
<evidence type="ECO:0000313" key="1">
    <source>
        <dbReference type="EMBL" id="DAE09067.1"/>
    </source>
</evidence>
<dbReference type="EMBL" id="BK015482">
    <property type="protein sequence ID" value="DAE09067.1"/>
    <property type="molecule type" value="Genomic_DNA"/>
</dbReference>
<name>A0A8S5PRE6_9CAUD</name>
<reference evidence="1" key="1">
    <citation type="journal article" date="2021" name="Proc. Natl. Acad. Sci. U.S.A.">
        <title>A Catalog of Tens of Thousands of Viruses from Human Metagenomes Reveals Hidden Associations with Chronic Diseases.</title>
        <authorList>
            <person name="Tisza M.J."/>
            <person name="Buck C.B."/>
        </authorList>
    </citation>
    <scope>NUCLEOTIDE SEQUENCE</scope>
    <source>
        <strain evidence="1">CtEg02</strain>
    </source>
</reference>
<accession>A0A8S5PRE6</accession>
<proteinExistence type="predicted"/>
<protein>
    <submittedName>
        <fullName evidence="1">Uncharacterized protein</fullName>
    </submittedName>
</protein>